<dbReference type="OrthoDB" id="9802773at2"/>
<accession>A0A0L6U3L1</accession>
<name>A0A0L6U3L1_9FIRM</name>
<organism evidence="4 5">
    <name type="scientific">Acetobacterium bakii</name>
    <dbReference type="NCBI Taxonomy" id="52689"/>
    <lineage>
        <taxon>Bacteria</taxon>
        <taxon>Bacillati</taxon>
        <taxon>Bacillota</taxon>
        <taxon>Clostridia</taxon>
        <taxon>Eubacteriales</taxon>
        <taxon>Eubacteriaceae</taxon>
        <taxon>Acetobacterium</taxon>
    </lineage>
</organism>
<dbReference type="Gene3D" id="3.30.700.10">
    <property type="entry name" value="Glycoprotein, Type 4 Pilin"/>
    <property type="match status" value="1"/>
</dbReference>
<dbReference type="Proteomes" id="UP000036873">
    <property type="component" value="Unassembled WGS sequence"/>
</dbReference>
<dbReference type="InterPro" id="IPR044060">
    <property type="entry name" value="Bacterial_rp_domain"/>
</dbReference>
<keyword evidence="2" id="KW-0812">Transmembrane</keyword>
<evidence type="ECO:0000256" key="2">
    <source>
        <dbReference type="SAM" id="Phobius"/>
    </source>
</evidence>
<evidence type="ECO:0000313" key="5">
    <source>
        <dbReference type="Proteomes" id="UP000036873"/>
    </source>
</evidence>
<dbReference type="EMBL" id="LGYO01000007">
    <property type="protein sequence ID" value="KNZ43114.1"/>
    <property type="molecule type" value="Genomic_DNA"/>
</dbReference>
<dbReference type="AlphaFoldDB" id="A0A0L6U3L1"/>
<feature type="transmembrane region" description="Helical" evidence="2">
    <location>
        <begin position="20"/>
        <end position="40"/>
    </location>
</feature>
<dbReference type="Pfam" id="PF07963">
    <property type="entry name" value="N_methyl"/>
    <property type="match status" value="1"/>
</dbReference>
<reference evidence="5" key="1">
    <citation type="submission" date="2015-07" db="EMBL/GenBank/DDBJ databases">
        <title>Draft genome sequence of Acetobacterium bakii DSM 8293, a potential psychrophilic chemical producer through syngas fermentation.</title>
        <authorList>
            <person name="Song Y."/>
            <person name="Hwang S."/>
            <person name="Cho B.-K."/>
        </authorList>
    </citation>
    <scope>NUCLEOTIDE SEQUENCE [LARGE SCALE GENOMIC DNA]</scope>
    <source>
        <strain evidence="5">DSM 8239</strain>
    </source>
</reference>
<evidence type="ECO:0000313" key="4">
    <source>
        <dbReference type="EMBL" id="KNZ43114.1"/>
    </source>
</evidence>
<dbReference type="SUPFAM" id="SSF54523">
    <property type="entry name" value="Pili subunits"/>
    <property type="match status" value="1"/>
</dbReference>
<dbReference type="Pfam" id="PF18998">
    <property type="entry name" value="Flg_new_2"/>
    <property type="match status" value="2"/>
</dbReference>
<evidence type="ECO:0000256" key="1">
    <source>
        <dbReference type="SAM" id="MobiDB-lite"/>
    </source>
</evidence>
<feature type="domain" description="Bacterial repeat" evidence="3">
    <location>
        <begin position="169"/>
        <end position="244"/>
    </location>
</feature>
<dbReference type="NCBIfam" id="TIGR02532">
    <property type="entry name" value="IV_pilin_GFxxxE"/>
    <property type="match status" value="1"/>
</dbReference>
<keyword evidence="2" id="KW-1133">Transmembrane helix</keyword>
<sequence>MFVKVDVDKNRDGFTMIEVIVTLVILAVLAAFAIPTYLGFVKDSQAKECAAYTAMLTRDCQQAQKDLTDSPTKIVKIDGNNPDQVALRNKIFFQAIYDEFNVDLASGEESVIKVIDKDGKKMVAGICQDGGNYYTQTDNGSINIYCDKHDGMIADVNPNVAPPVVNNVTIQYTASNGGSVSKTSETVDASNGPVSGSTATANLGYTFVNWTKNGAEVGPVATFSPTKNEGKYESATYTANFSENEVTITYTAGPNGSVNPTSETIGAITGNPAGSTATPQEGYQFLQWVDSAGIRVGTNLTFFPPESTPYITMIYTANFIELANVDTVGNVKKYFEDLYSDWYPYDWFITTESGAVYRSTTFLFGRECGTYVSIDDLEQDPWFFYTTTDNFYGWLSPADQKKFIEITSTTPVYNSDNVNETAWLTSQPTFGNLYEYGDFVYIWSSDSTTITPPINPTVTTTNNYWVKIVKK</sequence>
<dbReference type="InterPro" id="IPR045584">
    <property type="entry name" value="Pilin-like"/>
</dbReference>
<keyword evidence="5" id="KW-1185">Reference proteome</keyword>
<evidence type="ECO:0000259" key="3">
    <source>
        <dbReference type="Pfam" id="PF18998"/>
    </source>
</evidence>
<gene>
    <name evidence="4" type="ORF">AKG39_02900</name>
</gene>
<feature type="region of interest" description="Disordered" evidence="1">
    <location>
        <begin position="175"/>
        <end position="195"/>
    </location>
</feature>
<proteinExistence type="predicted"/>
<dbReference type="STRING" id="52689.AKG39_02900"/>
<dbReference type="NCBIfam" id="TIGR02543">
    <property type="entry name" value="List_Bact_rpt"/>
    <property type="match status" value="1"/>
</dbReference>
<feature type="domain" description="Bacterial repeat" evidence="3">
    <location>
        <begin position="246"/>
        <end position="313"/>
    </location>
</feature>
<keyword evidence="2" id="KW-0472">Membrane</keyword>
<protein>
    <recommendedName>
        <fullName evidence="3">Bacterial repeat domain-containing protein</fullName>
    </recommendedName>
</protein>
<dbReference type="RefSeq" id="WP_050738855.1">
    <property type="nucleotide sequence ID" value="NZ_LGYO01000007.1"/>
</dbReference>
<comment type="caution">
    <text evidence="4">The sequence shown here is derived from an EMBL/GenBank/DDBJ whole genome shotgun (WGS) entry which is preliminary data.</text>
</comment>
<dbReference type="InterPro" id="IPR012902">
    <property type="entry name" value="N_methyl_site"/>
</dbReference>
<dbReference type="InterPro" id="IPR013378">
    <property type="entry name" value="InlB-like_B-rpt"/>
</dbReference>